<protein>
    <recommendedName>
        <fullName evidence="3">DNA-directed DNA polymerase</fullName>
    </recommendedName>
</protein>
<dbReference type="OrthoDB" id="413774at2759"/>
<evidence type="ECO:0000313" key="2">
    <source>
        <dbReference type="Proteomes" id="UP000601435"/>
    </source>
</evidence>
<accession>A0A812WML7</accession>
<evidence type="ECO:0008006" key="3">
    <source>
        <dbReference type="Google" id="ProtNLM"/>
    </source>
</evidence>
<name>A0A812WML7_9DINO</name>
<dbReference type="AlphaFoldDB" id="A0A812WML7"/>
<dbReference type="SUPFAM" id="SSF56672">
    <property type="entry name" value="DNA/RNA polymerases"/>
    <property type="match status" value="1"/>
</dbReference>
<dbReference type="Proteomes" id="UP000601435">
    <property type="component" value="Unassembled WGS sequence"/>
</dbReference>
<comment type="caution">
    <text evidence="1">The sequence shown here is derived from an EMBL/GenBank/DDBJ whole genome shotgun (WGS) entry which is preliminary data.</text>
</comment>
<dbReference type="PANTHER" id="PTHR31511:SF12">
    <property type="entry name" value="RHO TERMINATION FACTOR N-TERMINAL DOMAIN-CONTAINING PROTEIN"/>
    <property type="match status" value="1"/>
</dbReference>
<dbReference type="InterPro" id="IPR043502">
    <property type="entry name" value="DNA/RNA_pol_sf"/>
</dbReference>
<organism evidence="1 2">
    <name type="scientific">Symbiodinium necroappetens</name>
    <dbReference type="NCBI Taxonomy" id="1628268"/>
    <lineage>
        <taxon>Eukaryota</taxon>
        <taxon>Sar</taxon>
        <taxon>Alveolata</taxon>
        <taxon>Dinophyceae</taxon>
        <taxon>Suessiales</taxon>
        <taxon>Symbiodiniaceae</taxon>
        <taxon>Symbiodinium</taxon>
    </lineage>
</organism>
<reference evidence="1" key="1">
    <citation type="submission" date="2021-02" db="EMBL/GenBank/DDBJ databases">
        <authorList>
            <person name="Dougan E. K."/>
            <person name="Rhodes N."/>
            <person name="Thang M."/>
            <person name="Chan C."/>
        </authorList>
    </citation>
    <scope>NUCLEOTIDE SEQUENCE</scope>
</reference>
<feature type="non-terminal residue" evidence="1">
    <location>
        <position position="919"/>
    </location>
</feature>
<dbReference type="EMBL" id="CAJNJA010033916">
    <property type="protein sequence ID" value="CAE7685209.1"/>
    <property type="molecule type" value="Genomic_DNA"/>
</dbReference>
<dbReference type="PANTHER" id="PTHR31511">
    <property type="entry name" value="PROTEIN CBG23764"/>
    <property type="match status" value="1"/>
</dbReference>
<sequence length="919" mass="104630">ASGEFGIVELFLRSLLALAKEYRQWEARTNLPCRPTADELLRFQSATCCEMCGGPFGEERSRQKVLHHAHGSGRFLAAACCFCNLKIKLPQTISVYFHNGASFDFHYILRFLAYESGYERHEDYVANFSGRDLEDSDAESEEDVSWFEDPWRCDLSKVRLGALVKSGEKCLMLAFGPLRFVDSMNSFPTSLASLIDDCRAACVGGDPADAFPLLSERHPLFAAAERQAHPCFMAVQRTVPEFRAKVWQLLLRKIPMPFDVLTDPGCWSWEALLPREAYDNTLTGEACSEEKYDSVKEIIDFFAFKTFGDFHDAYLCTDLALADVMERYRDTFWEHFHLDPCQYVTHASASHDAVYELTKANIRGGLGHIAQPFAVANNPEVPDYDPSEQHSWILVYDVNSMYPSIMEKPLPVDGGLWLELPPNKKDRLRRLNAFFDVVDYDRDDEDVCYMVEVTYDVPWFNHPNVDWAPVSKMPVRRSQLSPYTQSLIQPGQVVSETPKLVPYLGVHVKQAVDLRYLKFIMEHLGVRVFDCHSIVVFQCRPFMRDFVRQTVQTRRLLKETGRKLQAEVQKLTANVQYGKMVQNQENFRTTRIYTDGLKFQKAASGPHMLDVHPQIMEEHAFMAFMDVQKAGRANVLKSFLQGGWKVLEESRLLMMKAHYRIRRVFDDGELKNVDPVEGSQKPQESCTRWLGGDTDSSVLQIFSYRDPKIALAESNLQGDGIFFDVAGDAKGEALERHLAPLSESSRELALSRSGALGNFSDELAPRYGVEWVGLAPKMYSLTKTGGGSKERAKGVPKKERAKLDHDAYKAILESGVEHRVDFCRLGCSHHINQILQINKRGLTALNTKVWQLDSQHSRPLGHFLNNDVSALCWAALRRNFRLMNHIFSFVDGEVGFLHRVISSDGRFKGELFNTCYLRS</sequence>
<gene>
    <name evidence="1" type="ORF">SNEC2469_LOCUS19731</name>
</gene>
<keyword evidence="2" id="KW-1185">Reference proteome</keyword>
<proteinExistence type="predicted"/>
<evidence type="ECO:0000313" key="1">
    <source>
        <dbReference type="EMBL" id="CAE7685209.1"/>
    </source>
</evidence>